<keyword evidence="1" id="KW-1133">Transmembrane helix</keyword>
<dbReference type="SMART" id="SM00408">
    <property type="entry name" value="IGc2"/>
    <property type="match status" value="1"/>
</dbReference>
<dbReference type="InterPro" id="IPR013098">
    <property type="entry name" value="Ig_I-set"/>
</dbReference>
<dbReference type="Gene3D" id="2.60.40.10">
    <property type="entry name" value="Immunoglobulins"/>
    <property type="match status" value="1"/>
</dbReference>
<keyword evidence="1" id="KW-0812">Transmembrane</keyword>
<comment type="caution">
    <text evidence="3">The sequence shown here is derived from an EMBL/GenBank/DDBJ whole genome shotgun (WGS) entry which is preliminary data.</text>
</comment>
<evidence type="ECO:0000256" key="1">
    <source>
        <dbReference type="SAM" id="Phobius"/>
    </source>
</evidence>
<dbReference type="InterPro" id="IPR007110">
    <property type="entry name" value="Ig-like_dom"/>
</dbReference>
<evidence type="ECO:0000259" key="2">
    <source>
        <dbReference type="PROSITE" id="PS50835"/>
    </source>
</evidence>
<gene>
    <name evidence="3" type="ORF">Pcinc_007261</name>
</gene>
<keyword evidence="4" id="KW-1185">Reference proteome</keyword>
<keyword evidence="1" id="KW-0472">Membrane</keyword>
<organism evidence="3 4">
    <name type="scientific">Petrolisthes cinctipes</name>
    <name type="common">Flat porcelain crab</name>
    <dbReference type="NCBI Taxonomy" id="88211"/>
    <lineage>
        <taxon>Eukaryota</taxon>
        <taxon>Metazoa</taxon>
        <taxon>Ecdysozoa</taxon>
        <taxon>Arthropoda</taxon>
        <taxon>Crustacea</taxon>
        <taxon>Multicrustacea</taxon>
        <taxon>Malacostraca</taxon>
        <taxon>Eumalacostraca</taxon>
        <taxon>Eucarida</taxon>
        <taxon>Decapoda</taxon>
        <taxon>Pleocyemata</taxon>
        <taxon>Anomura</taxon>
        <taxon>Galatheoidea</taxon>
        <taxon>Porcellanidae</taxon>
        <taxon>Petrolisthes</taxon>
    </lineage>
</organism>
<dbReference type="InterPro" id="IPR036179">
    <property type="entry name" value="Ig-like_dom_sf"/>
</dbReference>
<dbReference type="SUPFAM" id="SSF48726">
    <property type="entry name" value="Immunoglobulin"/>
    <property type="match status" value="1"/>
</dbReference>
<reference evidence="3" key="1">
    <citation type="submission" date="2023-10" db="EMBL/GenBank/DDBJ databases">
        <title>Genome assemblies of two species of porcelain crab, Petrolisthes cinctipes and Petrolisthes manimaculis (Anomura: Porcellanidae).</title>
        <authorList>
            <person name="Angst P."/>
        </authorList>
    </citation>
    <scope>NUCLEOTIDE SEQUENCE</scope>
    <source>
        <strain evidence="3">PB745_01</strain>
        <tissue evidence="3">Gill</tissue>
    </source>
</reference>
<evidence type="ECO:0000313" key="3">
    <source>
        <dbReference type="EMBL" id="KAK3888694.1"/>
    </source>
</evidence>
<proteinExistence type="predicted"/>
<dbReference type="InterPro" id="IPR003599">
    <property type="entry name" value="Ig_sub"/>
</dbReference>
<dbReference type="CDD" id="cd00096">
    <property type="entry name" value="Ig"/>
    <property type="match status" value="1"/>
</dbReference>
<dbReference type="AlphaFoldDB" id="A0AAE1GBG3"/>
<dbReference type="EMBL" id="JAWQEG010000540">
    <property type="protein sequence ID" value="KAK3888694.1"/>
    <property type="molecule type" value="Genomic_DNA"/>
</dbReference>
<protein>
    <recommendedName>
        <fullName evidence="2">Ig-like domain-containing protein</fullName>
    </recommendedName>
</protein>
<feature type="transmembrane region" description="Helical" evidence="1">
    <location>
        <begin position="36"/>
        <end position="56"/>
    </location>
</feature>
<dbReference type="InterPro" id="IPR003598">
    <property type="entry name" value="Ig_sub2"/>
</dbReference>
<dbReference type="SMART" id="SM00409">
    <property type="entry name" value="IG"/>
    <property type="match status" value="1"/>
</dbReference>
<feature type="transmembrane region" description="Helical" evidence="1">
    <location>
        <begin position="62"/>
        <end position="84"/>
    </location>
</feature>
<evidence type="ECO:0000313" key="4">
    <source>
        <dbReference type="Proteomes" id="UP001286313"/>
    </source>
</evidence>
<dbReference type="InterPro" id="IPR013783">
    <property type="entry name" value="Ig-like_fold"/>
</dbReference>
<dbReference type="PROSITE" id="PS50835">
    <property type="entry name" value="IG_LIKE"/>
    <property type="match status" value="1"/>
</dbReference>
<accession>A0AAE1GBG3</accession>
<feature type="domain" description="Ig-like" evidence="2">
    <location>
        <begin position="93"/>
        <end position="176"/>
    </location>
</feature>
<dbReference type="Pfam" id="PF07679">
    <property type="entry name" value="I-set"/>
    <property type="match status" value="1"/>
</dbReference>
<name>A0AAE1GBG3_PETCI</name>
<sequence length="178" mass="20085">MHHLLTYRTQYKCHTLLKHPLVEVWLTYKWESYTKWIAYTLLFLRVVSVAIFSSFVLEIYCYWLSSSSITTSTLTTFILMTLALSSSLSTELPSVQPVSAEVLAVVGQEEKLSCEVTGHPSATLTWARPDQGLKPDTPLDPRIQVLDEDLVLFGVKETDGGSYQCTTHTSPHLHLTVH</sequence>
<dbReference type="Proteomes" id="UP001286313">
    <property type="component" value="Unassembled WGS sequence"/>
</dbReference>